<organism evidence="5 6">
    <name type="scientific">Flavobacterium aurantiibacter</name>
    <dbReference type="NCBI Taxonomy" id="2023067"/>
    <lineage>
        <taxon>Bacteria</taxon>
        <taxon>Pseudomonadati</taxon>
        <taxon>Bacteroidota</taxon>
        <taxon>Flavobacteriia</taxon>
        <taxon>Flavobacteriales</taxon>
        <taxon>Flavobacteriaceae</taxon>
        <taxon>Flavobacterium</taxon>
    </lineage>
</organism>
<protein>
    <submittedName>
        <fullName evidence="5">Cadherin</fullName>
    </submittedName>
</protein>
<feature type="domain" description="Secretion system C-terminal sorting" evidence="4">
    <location>
        <begin position="380"/>
        <end position="443"/>
    </location>
</feature>
<keyword evidence="6" id="KW-1185">Reference proteome</keyword>
<evidence type="ECO:0000256" key="2">
    <source>
        <dbReference type="SAM" id="SignalP"/>
    </source>
</evidence>
<dbReference type="Proteomes" id="UP000216035">
    <property type="component" value="Unassembled WGS sequence"/>
</dbReference>
<comment type="caution">
    <text evidence="5">The sequence shown here is derived from an EMBL/GenBank/DDBJ whole genome shotgun (WGS) entry which is preliminary data.</text>
</comment>
<dbReference type="SUPFAM" id="SSF50952">
    <property type="entry name" value="Soluble quinoprotein glucose dehydrogenase"/>
    <property type="match status" value="1"/>
</dbReference>
<dbReference type="EMBL" id="NOXX01000136">
    <property type="protein sequence ID" value="OYQ47965.1"/>
    <property type="molecule type" value="Genomic_DNA"/>
</dbReference>
<gene>
    <name evidence="5" type="ORF">CHX27_02665</name>
</gene>
<evidence type="ECO:0000259" key="4">
    <source>
        <dbReference type="Pfam" id="PF18962"/>
    </source>
</evidence>
<dbReference type="InterPro" id="IPR026444">
    <property type="entry name" value="Secre_tail"/>
</dbReference>
<evidence type="ECO:0000313" key="5">
    <source>
        <dbReference type="EMBL" id="OYQ47965.1"/>
    </source>
</evidence>
<dbReference type="AlphaFoldDB" id="A0A256A4D7"/>
<dbReference type="RefSeq" id="WP_094485221.1">
    <property type="nucleotide sequence ID" value="NZ_NOXX01000136.1"/>
</dbReference>
<dbReference type="NCBIfam" id="TIGR04183">
    <property type="entry name" value="Por_Secre_tail"/>
    <property type="match status" value="1"/>
</dbReference>
<feature type="chain" id="PRO_5012716592" evidence="2">
    <location>
        <begin position="18"/>
        <end position="451"/>
    </location>
</feature>
<dbReference type="InterPro" id="IPR011042">
    <property type="entry name" value="6-blade_b-propeller_TolB-like"/>
</dbReference>
<evidence type="ECO:0000259" key="3">
    <source>
        <dbReference type="Pfam" id="PF07995"/>
    </source>
</evidence>
<keyword evidence="1 2" id="KW-0732">Signal</keyword>
<dbReference type="PANTHER" id="PTHR19328">
    <property type="entry name" value="HEDGEHOG-INTERACTING PROTEIN"/>
    <property type="match status" value="1"/>
</dbReference>
<dbReference type="PANTHER" id="PTHR19328:SF75">
    <property type="entry name" value="ALDOSE SUGAR DEHYDROGENASE YLII"/>
    <property type="match status" value="1"/>
</dbReference>
<name>A0A256A4D7_9FLAO</name>
<evidence type="ECO:0000256" key="1">
    <source>
        <dbReference type="ARBA" id="ARBA00022729"/>
    </source>
</evidence>
<dbReference type="OrthoDB" id="9770043at2"/>
<proteinExistence type="predicted"/>
<feature type="domain" description="Glucose/Sorbosone dehydrogenase" evidence="3">
    <location>
        <begin position="34"/>
        <end position="320"/>
    </location>
</feature>
<evidence type="ECO:0000313" key="6">
    <source>
        <dbReference type="Proteomes" id="UP000216035"/>
    </source>
</evidence>
<dbReference type="Gene3D" id="2.120.10.30">
    <property type="entry name" value="TolB, C-terminal domain"/>
    <property type="match status" value="1"/>
</dbReference>
<dbReference type="InterPro" id="IPR011041">
    <property type="entry name" value="Quinoprot_gluc/sorb_DH_b-prop"/>
</dbReference>
<dbReference type="InterPro" id="IPR012938">
    <property type="entry name" value="Glc/Sorbosone_DH"/>
</dbReference>
<sequence>MRKLYLLLLVFATTIQAQTVSVQQFATGLNSIVDIANCGDDRLFVVQQNGIIRVLNSNGTAISGNFLDISSLISTGGERGLLGIAFHPNYATNGYFFLNYTNDMGDTVIARYSVNPNNPNQALSNSAEIVLTIDQPFSNHNGGTLKFGPDGMLYIGMGDGGSGGDPSNYAQNINSLLGKMLRINVDTLPYTIPADNPFVGVAGSDEIYATGLRNPWKFCFDYETGNLWIADVGQQNIEEINKELYSVAGLNYGWRCYEGNNAYNTSGCVAQSALTFPEAVYPSTNNTNECSITGGYVYRGTQYPGFVGLYFFTDYCSGRIGTINANGTLTWRTTGNDNYYTTFGEDLNKNLYVAGGGTIFRVIDSALSIEENKTIDVKVLPNPTSNFLQIDANDQAFPAQLKVFDLNGKLLFDGSYQKNQLVSVSGWSAGYYVAQLTLANGQESTLKFSKK</sequence>
<feature type="signal peptide" evidence="2">
    <location>
        <begin position="1"/>
        <end position="17"/>
    </location>
</feature>
<dbReference type="Pfam" id="PF07995">
    <property type="entry name" value="GSDH"/>
    <property type="match status" value="1"/>
</dbReference>
<dbReference type="Pfam" id="PF18962">
    <property type="entry name" value="Por_Secre_tail"/>
    <property type="match status" value="1"/>
</dbReference>
<reference evidence="5 6" key="1">
    <citation type="submission" date="2017-07" db="EMBL/GenBank/DDBJ databases">
        <title>Flavobacterium cyanobacteriorum sp. nov., isolated from cyanobacterial aggregates in a eutrophic lake.</title>
        <authorList>
            <person name="Cai H."/>
        </authorList>
    </citation>
    <scope>NUCLEOTIDE SEQUENCE [LARGE SCALE GENOMIC DNA]</scope>
    <source>
        <strain evidence="5 6">TH167</strain>
    </source>
</reference>
<accession>A0A256A4D7</accession>